<accession>A0ABX7BQ56</accession>
<sequence length="78" mass="8514">MALTYEQSLAIIRTATLLGGWAHVLAPFEAELAGEVVARFRVSPERMTLTDNEWRVIQEAVAAMTAARTETPDLRGAA</sequence>
<name>A0ABX7BQ56_9CAUL</name>
<dbReference type="Proteomes" id="UP000595448">
    <property type="component" value="Chromosome"/>
</dbReference>
<keyword evidence="2" id="KW-1185">Reference proteome</keyword>
<reference evidence="1 2" key="1">
    <citation type="submission" date="2021-01" db="EMBL/GenBank/DDBJ databases">
        <title>Brevundimonas vitis sp. nov., an bacterium isolated from grape (Vitis vinifera).</title>
        <authorList>
            <person name="Jiang L."/>
            <person name="Lee J."/>
        </authorList>
    </citation>
    <scope>NUCLEOTIDE SEQUENCE [LARGE SCALE GENOMIC DNA]</scope>
    <source>
        <strain evidence="1 2">GRTSA-9</strain>
    </source>
</reference>
<organism evidence="1 2">
    <name type="scientific">Brevundimonas vitisensis</name>
    <dbReference type="NCBI Taxonomy" id="2800818"/>
    <lineage>
        <taxon>Bacteria</taxon>
        <taxon>Pseudomonadati</taxon>
        <taxon>Pseudomonadota</taxon>
        <taxon>Alphaproteobacteria</taxon>
        <taxon>Caulobacterales</taxon>
        <taxon>Caulobacteraceae</taxon>
        <taxon>Brevundimonas</taxon>
    </lineage>
</organism>
<evidence type="ECO:0000313" key="1">
    <source>
        <dbReference type="EMBL" id="QQQ19700.1"/>
    </source>
</evidence>
<dbReference type="RefSeq" id="WP_201104052.1">
    <property type="nucleotide sequence ID" value="NZ_CP067977.1"/>
</dbReference>
<proteinExistence type="predicted"/>
<dbReference type="EMBL" id="CP067977">
    <property type="protein sequence ID" value="QQQ19700.1"/>
    <property type="molecule type" value="Genomic_DNA"/>
</dbReference>
<evidence type="ECO:0000313" key="2">
    <source>
        <dbReference type="Proteomes" id="UP000595448"/>
    </source>
</evidence>
<gene>
    <name evidence="1" type="ORF">JIP62_06325</name>
</gene>
<protein>
    <submittedName>
        <fullName evidence="1">Uncharacterized protein</fullName>
    </submittedName>
</protein>